<sequence>MTSMVKTSTNTKLRLKFSFVPSSTWTWMGIDFFCTSEHLATTTGLKPSIEFELIYFLLCV</sequence>
<reference evidence="2" key="1">
    <citation type="journal article" date="2012" name="Nat. Biotechnol.">
        <title>Reference genome sequence of the model plant Setaria.</title>
        <authorList>
            <person name="Bennetzen J.L."/>
            <person name="Schmutz J."/>
            <person name="Wang H."/>
            <person name="Percifield R."/>
            <person name="Hawkins J."/>
            <person name="Pontaroli A.C."/>
            <person name="Estep M."/>
            <person name="Feng L."/>
            <person name="Vaughn J.N."/>
            <person name="Grimwood J."/>
            <person name="Jenkins J."/>
            <person name="Barry K."/>
            <person name="Lindquist E."/>
            <person name="Hellsten U."/>
            <person name="Deshpande S."/>
            <person name="Wang X."/>
            <person name="Wu X."/>
            <person name="Mitros T."/>
            <person name="Triplett J."/>
            <person name="Yang X."/>
            <person name="Ye C.Y."/>
            <person name="Mauro-Herrera M."/>
            <person name="Wang L."/>
            <person name="Li P."/>
            <person name="Sharma M."/>
            <person name="Sharma R."/>
            <person name="Ronald P.C."/>
            <person name="Panaud O."/>
            <person name="Kellogg E.A."/>
            <person name="Brutnell T.P."/>
            <person name="Doust A.N."/>
            <person name="Tuskan G.A."/>
            <person name="Rokhsar D."/>
            <person name="Devos K.M."/>
        </authorList>
    </citation>
    <scope>NUCLEOTIDE SEQUENCE [LARGE SCALE GENOMIC DNA]</scope>
    <source>
        <strain evidence="2">cv. Yugu1</strain>
    </source>
</reference>
<dbReference type="InParanoid" id="K3ZKW7"/>
<accession>K3ZKW7</accession>
<dbReference type="EnsemblPlants" id="KQK94130">
    <property type="protein sequence ID" value="KQK94130"/>
    <property type="gene ID" value="SETIT_027223mg"/>
</dbReference>
<organism evidence="1 2">
    <name type="scientific">Setaria italica</name>
    <name type="common">Foxtail millet</name>
    <name type="synonym">Panicum italicum</name>
    <dbReference type="NCBI Taxonomy" id="4555"/>
    <lineage>
        <taxon>Eukaryota</taxon>
        <taxon>Viridiplantae</taxon>
        <taxon>Streptophyta</taxon>
        <taxon>Embryophyta</taxon>
        <taxon>Tracheophyta</taxon>
        <taxon>Spermatophyta</taxon>
        <taxon>Magnoliopsida</taxon>
        <taxon>Liliopsida</taxon>
        <taxon>Poales</taxon>
        <taxon>Poaceae</taxon>
        <taxon>PACMAD clade</taxon>
        <taxon>Panicoideae</taxon>
        <taxon>Panicodae</taxon>
        <taxon>Paniceae</taxon>
        <taxon>Cenchrinae</taxon>
        <taxon>Setaria</taxon>
    </lineage>
</organism>
<protein>
    <submittedName>
        <fullName evidence="1">Uncharacterized protein</fullName>
    </submittedName>
</protein>
<dbReference type="HOGENOM" id="CLU_2946091_0_0_1"/>
<evidence type="ECO:0000313" key="1">
    <source>
        <dbReference type="EnsemblPlants" id="KQK94130"/>
    </source>
</evidence>
<dbReference type="AlphaFoldDB" id="K3ZKW7"/>
<dbReference type="Proteomes" id="UP000004995">
    <property type="component" value="Unassembled WGS sequence"/>
</dbReference>
<dbReference type="EMBL" id="AGNK02004760">
    <property type="status" value="NOT_ANNOTATED_CDS"/>
    <property type="molecule type" value="Genomic_DNA"/>
</dbReference>
<name>K3ZKW7_SETIT</name>
<keyword evidence="2" id="KW-1185">Reference proteome</keyword>
<dbReference type="Gramene" id="KQK94130">
    <property type="protein sequence ID" value="KQK94130"/>
    <property type="gene ID" value="SETIT_027223mg"/>
</dbReference>
<proteinExistence type="predicted"/>
<evidence type="ECO:0000313" key="2">
    <source>
        <dbReference type="Proteomes" id="UP000004995"/>
    </source>
</evidence>
<reference evidence="1" key="2">
    <citation type="submission" date="2018-08" db="UniProtKB">
        <authorList>
            <consortium name="EnsemblPlants"/>
        </authorList>
    </citation>
    <scope>IDENTIFICATION</scope>
    <source>
        <strain evidence="1">Yugu1</strain>
    </source>
</reference>